<name>A0A5J4WSZ5_9EUKA</name>
<dbReference type="GO" id="GO:0016567">
    <property type="term" value="P:protein ubiquitination"/>
    <property type="evidence" value="ECO:0007669"/>
    <property type="project" value="TreeGrafter"/>
</dbReference>
<feature type="compositionally biased region" description="Low complexity" evidence="7">
    <location>
        <begin position="227"/>
        <end position="249"/>
    </location>
</feature>
<sequence length="698" mass="79990">MTTTECKYHLCAECCVSIDCTFHAKIPDYWKSDKVADIDSTVTAPAPIIVVPRAIKYTYSKPRNSLSKEQKKDQNVQQTPTSQRKGSIKDKESISDKESIRESVKLTQTPRETPTANQIHISIQQRLKLARSNSKGLLQITEIEQSQSQAELDTQNQNPFLFIIQQDYSNLDIQFQFSNETIFKESEMKLDKEQQQFVAPVNQPLQPENDQNTNSKNKTNNPEEQNSMKSGNSDSQSQSQNNDSQFAQSENNQTLIQHSVAPPRSASTFAIPIVQTPLPVYRDTSVVEAQKHLKSSNEEDQSGLTSNQSPERPVYAPIWIAGSEDPGIDPTLSFIGRLSLLRQYFESKKPPEPIVWQQKPRMKCKVRRKHILEDSFSAFMKTDLEKLKLRLNVLFYREDAVDYGGISREWFILILPEITNPNYALFKGGGDVGKFLWRVLAKALFENFQVDTHFSHLIYKTLLDLPFLLSVLESVEADAYKSLVFIAENDPSGLMLDFTLKITEFDQMKEIELKPDGKYIEVTQENKKEYIKLVIKHKLTYNIVRQLREIQKGFHDLLPYGFLKAFTPAELEIMLCGVDQIDLEDWKANTDYIGGYRSNSPQILFFWDIILDMSNEQRAQLLQFATGTTLLPPGGFMNLMGSMGSRKFTIYRSTKGTQFLPNVHTCFNQIDLPPYETKEIFLERFNTALREGSKGFYE</sequence>
<dbReference type="InterPro" id="IPR050409">
    <property type="entry name" value="E3_ubiq-protein_ligase"/>
</dbReference>
<feature type="active site" description="Glycyl thioester intermediate" evidence="6">
    <location>
        <position position="666"/>
    </location>
</feature>
<feature type="compositionally biased region" description="Polar residues" evidence="7">
    <location>
        <begin position="75"/>
        <end position="85"/>
    </location>
</feature>
<evidence type="ECO:0000256" key="1">
    <source>
        <dbReference type="ARBA" id="ARBA00000885"/>
    </source>
</evidence>
<feature type="region of interest" description="Disordered" evidence="7">
    <location>
        <begin position="61"/>
        <end position="117"/>
    </location>
</feature>
<evidence type="ECO:0000256" key="5">
    <source>
        <dbReference type="ARBA" id="ARBA00022786"/>
    </source>
</evidence>
<dbReference type="Gene3D" id="3.90.1750.10">
    <property type="entry name" value="Hect, E3 ligase catalytic domains"/>
    <property type="match status" value="1"/>
</dbReference>
<dbReference type="EC" id="2.3.2.26" evidence="3"/>
<evidence type="ECO:0000259" key="8">
    <source>
        <dbReference type="PROSITE" id="PS50237"/>
    </source>
</evidence>
<evidence type="ECO:0000256" key="6">
    <source>
        <dbReference type="PROSITE-ProRule" id="PRU00104"/>
    </source>
</evidence>
<accession>A0A5J4WSZ5</accession>
<organism evidence="9 10">
    <name type="scientific">Streblomastix strix</name>
    <dbReference type="NCBI Taxonomy" id="222440"/>
    <lineage>
        <taxon>Eukaryota</taxon>
        <taxon>Metamonada</taxon>
        <taxon>Preaxostyla</taxon>
        <taxon>Oxymonadida</taxon>
        <taxon>Streblomastigidae</taxon>
        <taxon>Streblomastix</taxon>
    </lineage>
</organism>
<dbReference type="FunFam" id="3.30.2410.10:FF:000009">
    <property type="entry name" value="Probable E3 ubiquitin-protein ligase HECTD2"/>
    <property type="match status" value="1"/>
</dbReference>
<reference evidence="9 10" key="1">
    <citation type="submission" date="2019-03" db="EMBL/GenBank/DDBJ databases">
        <title>Single cell metagenomics reveals metabolic interactions within the superorganism composed of flagellate Streblomastix strix and complex community of Bacteroidetes bacteria on its surface.</title>
        <authorList>
            <person name="Treitli S.C."/>
            <person name="Kolisko M."/>
            <person name="Husnik F."/>
            <person name="Keeling P."/>
            <person name="Hampl V."/>
        </authorList>
    </citation>
    <scope>NUCLEOTIDE SEQUENCE [LARGE SCALE GENOMIC DNA]</scope>
    <source>
        <strain evidence="9">ST1C</strain>
    </source>
</reference>
<feature type="domain" description="HECT" evidence="8">
    <location>
        <begin position="380"/>
        <end position="698"/>
    </location>
</feature>
<dbReference type="CDD" id="cd00078">
    <property type="entry name" value="HECTc"/>
    <property type="match status" value="1"/>
</dbReference>
<dbReference type="GO" id="GO:0005737">
    <property type="term" value="C:cytoplasm"/>
    <property type="evidence" value="ECO:0007669"/>
    <property type="project" value="TreeGrafter"/>
</dbReference>
<dbReference type="GO" id="GO:0006511">
    <property type="term" value="P:ubiquitin-dependent protein catabolic process"/>
    <property type="evidence" value="ECO:0007669"/>
    <property type="project" value="TreeGrafter"/>
</dbReference>
<feature type="compositionally biased region" description="Polar residues" evidence="7">
    <location>
        <begin position="203"/>
        <end position="225"/>
    </location>
</feature>
<dbReference type="AlphaFoldDB" id="A0A5J4WSZ5"/>
<dbReference type="Gene3D" id="3.30.2160.10">
    <property type="entry name" value="Hect, E3 ligase catalytic domain"/>
    <property type="match status" value="1"/>
</dbReference>
<feature type="region of interest" description="Disordered" evidence="7">
    <location>
        <begin position="200"/>
        <end position="249"/>
    </location>
</feature>
<comment type="pathway">
    <text evidence="2">Protein modification; protein ubiquitination.</text>
</comment>
<comment type="caution">
    <text evidence="9">The sequence shown here is derived from an EMBL/GenBank/DDBJ whole genome shotgun (WGS) entry which is preliminary data.</text>
</comment>
<dbReference type="PROSITE" id="PS50237">
    <property type="entry name" value="HECT"/>
    <property type="match status" value="1"/>
</dbReference>
<dbReference type="PANTHER" id="PTHR11254:SF440">
    <property type="entry name" value="E3 UBIQUITIN-PROTEIN LIGASE NEDD-4"/>
    <property type="match status" value="1"/>
</dbReference>
<feature type="region of interest" description="Disordered" evidence="7">
    <location>
        <begin position="289"/>
        <end position="310"/>
    </location>
</feature>
<evidence type="ECO:0000313" key="10">
    <source>
        <dbReference type="Proteomes" id="UP000324800"/>
    </source>
</evidence>
<comment type="catalytic activity">
    <reaction evidence="1">
        <text>S-ubiquitinyl-[E2 ubiquitin-conjugating enzyme]-L-cysteine + [acceptor protein]-L-lysine = [E2 ubiquitin-conjugating enzyme]-L-cysteine + N(6)-ubiquitinyl-[acceptor protein]-L-lysine.</text>
        <dbReference type="EC" id="2.3.2.26"/>
    </reaction>
</comment>
<dbReference type="SMART" id="SM00119">
    <property type="entry name" value="HECTc"/>
    <property type="match status" value="1"/>
</dbReference>
<dbReference type="GO" id="GO:0061630">
    <property type="term" value="F:ubiquitin protein ligase activity"/>
    <property type="evidence" value="ECO:0007669"/>
    <property type="project" value="UniProtKB-EC"/>
</dbReference>
<evidence type="ECO:0000256" key="2">
    <source>
        <dbReference type="ARBA" id="ARBA00004906"/>
    </source>
</evidence>
<feature type="compositionally biased region" description="Polar residues" evidence="7">
    <location>
        <begin position="105"/>
        <end position="117"/>
    </location>
</feature>
<evidence type="ECO:0000256" key="7">
    <source>
        <dbReference type="SAM" id="MobiDB-lite"/>
    </source>
</evidence>
<dbReference type="EMBL" id="SNRW01001135">
    <property type="protein sequence ID" value="KAA6397636.1"/>
    <property type="molecule type" value="Genomic_DNA"/>
</dbReference>
<dbReference type="Pfam" id="PF00632">
    <property type="entry name" value="HECT"/>
    <property type="match status" value="1"/>
</dbReference>
<protein>
    <recommendedName>
        <fullName evidence="3">HECT-type E3 ubiquitin transferase</fullName>
        <ecNumber evidence="3">2.3.2.26</ecNumber>
    </recommendedName>
</protein>
<dbReference type="FunFam" id="3.30.2160.10:FF:000001">
    <property type="entry name" value="E3 ubiquitin-protein ligase NEDD4-like"/>
    <property type="match status" value="1"/>
</dbReference>
<evidence type="ECO:0000313" key="9">
    <source>
        <dbReference type="EMBL" id="KAA6397636.1"/>
    </source>
</evidence>
<keyword evidence="4" id="KW-0808">Transferase</keyword>
<dbReference type="PANTHER" id="PTHR11254">
    <property type="entry name" value="HECT DOMAIN UBIQUITIN-PROTEIN LIGASE"/>
    <property type="match status" value="1"/>
</dbReference>
<dbReference type="Gene3D" id="3.30.2410.10">
    <property type="entry name" value="Hect, E3 ligase catalytic domain"/>
    <property type="match status" value="1"/>
</dbReference>
<dbReference type="SUPFAM" id="SSF56204">
    <property type="entry name" value="Hect, E3 ligase catalytic domain"/>
    <property type="match status" value="1"/>
</dbReference>
<gene>
    <name evidence="9" type="ORF">EZS28_006838</name>
</gene>
<feature type="compositionally biased region" description="Basic and acidic residues" evidence="7">
    <location>
        <begin position="87"/>
        <end position="104"/>
    </location>
</feature>
<dbReference type="Proteomes" id="UP000324800">
    <property type="component" value="Unassembled WGS sequence"/>
</dbReference>
<keyword evidence="5 6" id="KW-0833">Ubl conjugation pathway</keyword>
<evidence type="ECO:0000256" key="3">
    <source>
        <dbReference type="ARBA" id="ARBA00012485"/>
    </source>
</evidence>
<dbReference type="InterPro" id="IPR000569">
    <property type="entry name" value="HECT_dom"/>
</dbReference>
<evidence type="ECO:0000256" key="4">
    <source>
        <dbReference type="ARBA" id="ARBA00022679"/>
    </source>
</evidence>
<dbReference type="InterPro" id="IPR035983">
    <property type="entry name" value="Hect_E3_ubiquitin_ligase"/>
</dbReference>
<dbReference type="OrthoDB" id="512896at2759"/>
<proteinExistence type="predicted"/>